<feature type="domain" description="RNA polymerase sigma factor 54 core-binding" evidence="10">
    <location>
        <begin position="84"/>
        <end position="278"/>
    </location>
</feature>
<dbReference type="GO" id="GO:0016779">
    <property type="term" value="F:nucleotidyltransferase activity"/>
    <property type="evidence" value="ECO:0007669"/>
    <property type="project" value="UniProtKB-KW"/>
</dbReference>
<feature type="domain" description="RNA polymerase sigma factor 54 DNA-binding" evidence="9">
    <location>
        <begin position="293"/>
        <end position="444"/>
    </location>
</feature>
<evidence type="ECO:0000256" key="8">
    <source>
        <dbReference type="ARBA" id="ARBA00023163"/>
    </source>
</evidence>
<proteinExistence type="inferred from homology"/>
<dbReference type="GO" id="GO:0000428">
    <property type="term" value="C:DNA-directed RNA polymerase complex"/>
    <property type="evidence" value="ECO:0007669"/>
    <property type="project" value="UniProtKB-KW"/>
</dbReference>
<evidence type="ECO:0000256" key="7">
    <source>
        <dbReference type="ARBA" id="ARBA00023125"/>
    </source>
</evidence>
<keyword evidence="3" id="KW-0808">Transferase</keyword>
<keyword evidence="2" id="KW-0240">DNA-directed RNA polymerase</keyword>
<dbReference type="PANTHER" id="PTHR32248">
    <property type="entry name" value="RNA POLYMERASE SIGMA-54 FACTOR"/>
    <property type="match status" value="1"/>
</dbReference>
<protein>
    <submittedName>
        <fullName evidence="11">RNA polymerase sigma-54 factor</fullName>
    </submittedName>
</protein>
<dbReference type="PANTHER" id="PTHR32248:SF4">
    <property type="entry name" value="RNA POLYMERASE SIGMA-54 FACTOR"/>
    <property type="match status" value="1"/>
</dbReference>
<gene>
    <name evidence="11" type="ORF">A2310_03345</name>
</gene>
<dbReference type="Pfam" id="PF00309">
    <property type="entry name" value="Sigma54_AID"/>
    <property type="match status" value="1"/>
</dbReference>
<dbReference type="Pfam" id="PF04963">
    <property type="entry name" value="Sigma54_CBD"/>
    <property type="match status" value="1"/>
</dbReference>
<evidence type="ECO:0000256" key="5">
    <source>
        <dbReference type="ARBA" id="ARBA00023015"/>
    </source>
</evidence>
<evidence type="ECO:0000256" key="6">
    <source>
        <dbReference type="ARBA" id="ARBA00023082"/>
    </source>
</evidence>
<keyword evidence="8" id="KW-0804">Transcription</keyword>
<dbReference type="AlphaFoldDB" id="A0A1F4SF53"/>
<keyword evidence="7" id="KW-0238">DNA-binding</keyword>
<evidence type="ECO:0000256" key="4">
    <source>
        <dbReference type="ARBA" id="ARBA00022695"/>
    </source>
</evidence>
<dbReference type="PRINTS" id="PR00045">
    <property type="entry name" value="SIGMA54FCT"/>
</dbReference>
<dbReference type="Gene3D" id="1.10.10.60">
    <property type="entry name" value="Homeodomain-like"/>
    <property type="match status" value="1"/>
</dbReference>
<dbReference type="NCBIfam" id="TIGR02395">
    <property type="entry name" value="rpoN_sigma"/>
    <property type="match status" value="1"/>
</dbReference>
<evidence type="ECO:0000313" key="12">
    <source>
        <dbReference type="Proteomes" id="UP000178417"/>
    </source>
</evidence>
<evidence type="ECO:0000256" key="1">
    <source>
        <dbReference type="ARBA" id="ARBA00008798"/>
    </source>
</evidence>
<dbReference type="Gene3D" id="1.10.10.1330">
    <property type="entry name" value="RNA polymerase sigma-54 factor, core-binding domain"/>
    <property type="match status" value="1"/>
</dbReference>
<dbReference type="EMBL" id="MEUB01000062">
    <property type="protein sequence ID" value="OGC19029.1"/>
    <property type="molecule type" value="Genomic_DNA"/>
</dbReference>
<evidence type="ECO:0000256" key="2">
    <source>
        <dbReference type="ARBA" id="ARBA00022478"/>
    </source>
</evidence>
<dbReference type="InterPro" id="IPR007046">
    <property type="entry name" value="RNA_pol_sigma_54_core-bd"/>
</dbReference>
<dbReference type="Proteomes" id="UP000178417">
    <property type="component" value="Unassembled WGS sequence"/>
</dbReference>
<dbReference type="GO" id="GO:0001216">
    <property type="term" value="F:DNA-binding transcription activator activity"/>
    <property type="evidence" value="ECO:0007669"/>
    <property type="project" value="InterPro"/>
</dbReference>
<dbReference type="InterPro" id="IPR038709">
    <property type="entry name" value="RpoN_core-bd_sf"/>
</dbReference>
<name>A0A1F4SF53_UNCSA</name>
<comment type="caution">
    <text evidence="11">The sequence shown here is derived from an EMBL/GenBank/DDBJ whole genome shotgun (WGS) entry which is preliminary data.</text>
</comment>
<reference evidence="11 12" key="1">
    <citation type="journal article" date="2016" name="Nat. Commun.">
        <title>Thousands of microbial genomes shed light on interconnected biogeochemical processes in an aquifer system.</title>
        <authorList>
            <person name="Anantharaman K."/>
            <person name="Brown C.T."/>
            <person name="Hug L.A."/>
            <person name="Sharon I."/>
            <person name="Castelle C.J."/>
            <person name="Probst A.J."/>
            <person name="Thomas B.C."/>
            <person name="Singh A."/>
            <person name="Wilkins M.J."/>
            <person name="Karaoz U."/>
            <person name="Brodie E.L."/>
            <person name="Williams K.H."/>
            <person name="Hubbard S.S."/>
            <person name="Banfield J.F."/>
        </authorList>
    </citation>
    <scope>NUCLEOTIDE SEQUENCE [LARGE SCALE GENOMIC DNA]</scope>
</reference>
<dbReference type="InterPro" id="IPR000394">
    <property type="entry name" value="RNA_pol_sigma_54"/>
</dbReference>
<dbReference type="PROSITE" id="PS50044">
    <property type="entry name" value="SIGMA54_3"/>
    <property type="match status" value="1"/>
</dbReference>
<dbReference type="GO" id="GO:0003677">
    <property type="term" value="F:DNA binding"/>
    <property type="evidence" value="ECO:0007669"/>
    <property type="project" value="UniProtKB-KW"/>
</dbReference>
<dbReference type="PIRSF" id="PIRSF000774">
    <property type="entry name" value="RpoN"/>
    <property type="match status" value="1"/>
</dbReference>
<evidence type="ECO:0000259" key="9">
    <source>
        <dbReference type="Pfam" id="PF04552"/>
    </source>
</evidence>
<keyword evidence="5" id="KW-0805">Transcription regulation</keyword>
<dbReference type="STRING" id="1802579.A2310_03345"/>
<dbReference type="GO" id="GO:0016987">
    <property type="term" value="F:sigma factor activity"/>
    <property type="evidence" value="ECO:0007669"/>
    <property type="project" value="UniProtKB-KW"/>
</dbReference>
<dbReference type="InterPro" id="IPR007634">
    <property type="entry name" value="RNA_pol_sigma_54_DNA-bd"/>
</dbReference>
<keyword evidence="4" id="KW-0548">Nucleotidyltransferase</keyword>
<comment type="similarity">
    <text evidence="1">Belongs to the sigma-54 factor family.</text>
</comment>
<dbReference type="Pfam" id="PF04552">
    <property type="entry name" value="Sigma54_DBD"/>
    <property type="match status" value="1"/>
</dbReference>
<keyword evidence="6" id="KW-0731">Sigma factor</keyword>
<sequence>MVELGFYQNISQELQINLSPRLLNMLRILSLPYADVVTEIENASEENPFVEIEKHESLTEYLDYLGANKKNRKEIDFDGHPGLENIKGSPKKLHEFLLEQLKLMELDDEDFEIAQDIIEAINNRGYIENYENLKQKICDDFHASTGLVDAMLETIQTFEPEGVGARDLKECLLIQVKEFGLESASLRQVIEKAIQTHLDDLGQNNFQKVAKSLGIPEEGVCQIFDFIKKNLNPNPGSNFGDETQMIVPSFSVEIKEENIKLINLEETYGPKICISADYQKMLKDPKTDKKTVEFLKERLEKAKELVENLRKRGETSQAIMNIIVKTQKDFFDMGPKKLFPLEQKTLADQLGLHPSTISRALAGKYVQTPKGMVPLRFLCQRELHGFSPAFIKAKVLEVISKEDKSNPLSDQEILKIIEKEGIRASRRTIASYRRQLGVMPVEERTSL</sequence>
<evidence type="ECO:0000256" key="3">
    <source>
        <dbReference type="ARBA" id="ARBA00022679"/>
    </source>
</evidence>
<evidence type="ECO:0000259" key="10">
    <source>
        <dbReference type="Pfam" id="PF04963"/>
    </source>
</evidence>
<evidence type="ECO:0000313" key="11">
    <source>
        <dbReference type="EMBL" id="OGC19029.1"/>
    </source>
</evidence>
<accession>A0A1F4SF53</accession>
<dbReference type="GO" id="GO:0006352">
    <property type="term" value="P:DNA-templated transcription initiation"/>
    <property type="evidence" value="ECO:0007669"/>
    <property type="project" value="InterPro"/>
</dbReference>
<organism evidence="11 12">
    <name type="scientific">candidate division WOR-1 bacterium RIFOXYB2_FULL_37_13</name>
    <dbReference type="NCBI Taxonomy" id="1802579"/>
    <lineage>
        <taxon>Bacteria</taxon>
        <taxon>Bacillati</taxon>
        <taxon>Saganbacteria</taxon>
    </lineage>
</organism>